<evidence type="ECO:0000259" key="4">
    <source>
        <dbReference type="PROSITE" id="PS50157"/>
    </source>
</evidence>
<dbReference type="SUPFAM" id="SSF57667">
    <property type="entry name" value="beta-beta-alpha zinc fingers"/>
    <property type="match status" value="1"/>
</dbReference>
<reference evidence="6 7" key="1">
    <citation type="submission" date="2017-06" db="EMBL/GenBank/DDBJ databases">
        <title>Cmopartive genomic analysis of Ambrosia Fusariam Clade fungi.</title>
        <authorList>
            <person name="Stajich J.E."/>
            <person name="Carrillo J."/>
            <person name="Kijimoto T."/>
            <person name="Eskalen A."/>
            <person name="O'Donnell K."/>
            <person name="Kasson M."/>
        </authorList>
    </citation>
    <scope>NUCLEOTIDE SEQUENCE [LARGE SCALE GENOMIC DNA]</scope>
    <source>
        <strain evidence="6 7">NRRL 20438</strain>
    </source>
</reference>
<dbReference type="Gene3D" id="3.30.160.60">
    <property type="entry name" value="Classic Zinc Finger"/>
    <property type="match status" value="1"/>
</dbReference>
<keyword evidence="2" id="KW-0862">Zinc</keyword>
<feature type="region of interest" description="Disordered" evidence="3">
    <location>
        <begin position="854"/>
        <end position="916"/>
    </location>
</feature>
<dbReference type="InterPro" id="IPR007111">
    <property type="entry name" value="NACHT_NTPase"/>
</dbReference>
<dbReference type="InterPro" id="IPR036236">
    <property type="entry name" value="Znf_C2H2_sf"/>
</dbReference>
<gene>
    <name evidence="6" type="ORF">CDV31_009879</name>
</gene>
<organism evidence="6 7">
    <name type="scientific">Fusarium ambrosium</name>
    <dbReference type="NCBI Taxonomy" id="131363"/>
    <lineage>
        <taxon>Eukaryota</taxon>
        <taxon>Fungi</taxon>
        <taxon>Dikarya</taxon>
        <taxon>Ascomycota</taxon>
        <taxon>Pezizomycotina</taxon>
        <taxon>Sordariomycetes</taxon>
        <taxon>Hypocreomycetidae</taxon>
        <taxon>Hypocreales</taxon>
        <taxon>Nectriaceae</taxon>
        <taxon>Fusarium</taxon>
        <taxon>Fusarium solani species complex</taxon>
    </lineage>
</organism>
<dbReference type="PANTHER" id="PTHR10039">
    <property type="entry name" value="AMELOGENIN"/>
    <property type="match status" value="1"/>
</dbReference>
<feature type="domain" description="NACHT" evidence="5">
    <location>
        <begin position="285"/>
        <end position="433"/>
    </location>
</feature>
<comment type="caution">
    <text evidence="6">The sequence shown here is derived from an EMBL/GenBank/DDBJ whole genome shotgun (WGS) entry which is preliminary data.</text>
</comment>
<dbReference type="InterPro" id="IPR013087">
    <property type="entry name" value="Znf_C2H2_type"/>
</dbReference>
<dbReference type="SUPFAM" id="SSF52540">
    <property type="entry name" value="P-loop containing nucleoside triphosphate hydrolases"/>
    <property type="match status" value="1"/>
</dbReference>
<dbReference type="PROSITE" id="PS50157">
    <property type="entry name" value="ZINC_FINGER_C2H2_2"/>
    <property type="match status" value="1"/>
</dbReference>
<keyword evidence="2" id="KW-0863">Zinc-finger</keyword>
<sequence length="961" mass="110591">METDHPHSPGFQTALEEFKKDLKKRDQENFKVTTRETLRTSIATLQVQQHAQRRLQNPNRLMPFLTAVEQYGDVVREFCDNNEIMAFIWGPVKVLLEATGSIDFAFGELLDIYERIGKALPLLLQYRSLFREKPHMVQILVLIYGDIIKFHQNALRQFRRPQWEKLFKATWDTRKSLLLGIISDIARRRSSIENQADRLHIEEPQESPPTVDAVSTAETRLDAETEERQLHRRLAVYSWLRATNPDNDQDRFSKIRQDHPSTGRWLLDNQFFKEWFDPRYPTIPPLLWLKGLPGAGKTILASLVVEEAQKLMPPVTVLFFYCKHDQPEKNTFHALARSFLLQFLKQDKDLLTYLYRKCCDSGEALLTSRPLLEELLAFAFRSCERAYIIIDGLDECPRDERKAITQWFRKLVETLPTTNPDRLRCLFVSQDDGVARKDLDDLVSIKIGAEDNKHDIHEYSLAEANRLAEIFNLSRGEASGFADNVADAAQGMFLLAKLVWINLLGQTSIAGVERQLGNNFPNGIDEAYERVLDRMIEQASPAAKEDIPWLLGWLVCAKRSLKWHEIQILKSIDLDEESVEVERNKFRVAPKDLCESLVEIQPDGTLELVHVTAKYFLVKNKRYVDTAAKELELACCCIDYLNLPAFENQPTDDEVLKGEYGFMDYAVLHWVRHLEAGTAQPDGYDRLMNELSESLETFISQHWRGPTATLPVSDGTKKRLRYFQGLSFYDNLAQAVASSKKQLRFFGEMRKGEIALNLEDTVCKVRETLERLLSSGLAESDKEKIEERYGSNLFKCPRFSCQFFTTGFPTAQDRDKHIDKHTRPFRCAEEACTGFTIGFSSEAERDKHVRHTHATDATHDEQFPTDAEVAQSMQGDTVEEEANQEPPVQESIESSESESEAQQRQVPPRDQSRPREFKCPLCPKVCTKRSNLHSHLQTHTGARSYVCYEQEQEQGQQQEQA</sequence>
<keyword evidence="1" id="KW-0677">Repeat</keyword>
<dbReference type="InterPro" id="IPR056125">
    <property type="entry name" value="DUF7708"/>
</dbReference>
<dbReference type="Proteomes" id="UP000288429">
    <property type="component" value="Unassembled WGS sequence"/>
</dbReference>
<dbReference type="SMART" id="SM00355">
    <property type="entry name" value="ZnF_C2H2"/>
    <property type="match status" value="3"/>
</dbReference>
<dbReference type="AlphaFoldDB" id="A0A428TRX2"/>
<dbReference type="PROSITE" id="PS50837">
    <property type="entry name" value="NACHT"/>
    <property type="match status" value="1"/>
</dbReference>
<dbReference type="Gene3D" id="3.40.50.300">
    <property type="entry name" value="P-loop containing nucleotide triphosphate hydrolases"/>
    <property type="match status" value="1"/>
</dbReference>
<dbReference type="InterPro" id="IPR056884">
    <property type="entry name" value="NPHP3-like_N"/>
</dbReference>
<accession>A0A428TRX2</accession>
<dbReference type="EMBL" id="NIZV01000146">
    <property type="protein sequence ID" value="RSM04788.1"/>
    <property type="molecule type" value="Genomic_DNA"/>
</dbReference>
<keyword evidence="2" id="KW-0479">Metal-binding</keyword>
<dbReference type="InterPro" id="IPR027417">
    <property type="entry name" value="P-loop_NTPase"/>
</dbReference>
<evidence type="ECO:0000259" key="5">
    <source>
        <dbReference type="PROSITE" id="PS50837"/>
    </source>
</evidence>
<dbReference type="InterPro" id="IPR054471">
    <property type="entry name" value="GPIID_WHD"/>
</dbReference>
<evidence type="ECO:0000256" key="3">
    <source>
        <dbReference type="SAM" id="MobiDB-lite"/>
    </source>
</evidence>
<evidence type="ECO:0000256" key="2">
    <source>
        <dbReference type="PROSITE-ProRule" id="PRU00042"/>
    </source>
</evidence>
<dbReference type="Pfam" id="PF24883">
    <property type="entry name" value="NPHP3_N"/>
    <property type="match status" value="1"/>
</dbReference>
<evidence type="ECO:0008006" key="8">
    <source>
        <dbReference type="Google" id="ProtNLM"/>
    </source>
</evidence>
<dbReference type="GO" id="GO:0008270">
    <property type="term" value="F:zinc ion binding"/>
    <property type="evidence" value="ECO:0007669"/>
    <property type="project" value="UniProtKB-KW"/>
</dbReference>
<protein>
    <recommendedName>
        <fullName evidence="8">C2H2-type domain-containing protein</fullName>
    </recommendedName>
</protein>
<dbReference type="PANTHER" id="PTHR10039:SF14">
    <property type="entry name" value="NACHT DOMAIN-CONTAINING PROTEIN"/>
    <property type="match status" value="1"/>
</dbReference>
<evidence type="ECO:0000313" key="6">
    <source>
        <dbReference type="EMBL" id="RSM04788.1"/>
    </source>
</evidence>
<dbReference type="Pfam" id="PF24809">
    <property type="entry name" value="DUF7708"/>
    <property type="match status" value="1"/>
</dbReference>
<dbReference type="PROSITE" id="PS00028">
    <property type="entry name" value="ZINC_FINGER_C2H2_1"/>
    <property type="match status" value="1"/>
</dbReference>
<name>A0A428TRX2_9HYPO</name>
<feature type="domain" description="C2H2-type" evidence="4">
    <location>
        <begin position="917"/>
        <end position="944"/>
    </location>
</feature>
<evidence type="ECO:0000256" key="1">
    <source>
        <dbReference type="ARBA" id="ARBA00022737"/>
    </source>
</evidence>
<proteinExistence type="predicted"/>
<evidence type="ECO:0000313" key="7">
    <source>
        <dbReference type="Proteomes" id="UP000288429"/>
    </source>
</evidence>
<keyword evidence="7" id="KW-1185">Reference proteome</keyword>
<dbReference type="Pfam" id="PF22939">
    <property type="entry name" value="WHD_GPIID"/>
    <property type="match status" value="1"/>
</dbReference>